<keyword evidence="3" id="KW-0808">Transferase</keyword>
<feature type="region of interest" description="Disordered" evidence="9">
    <location>
        <begin position="107"/>
        <end position="148"/>
    </location>
</feature>
<keyword evidence="4" id="KW-0547">Nucleotide-binding</keyword>
<proteinExistence type="predicted"/>
<evidence type="ECO:0000256" key="5">
    <source>
        <dbReference type="ARBA" id="ARBA00022777"/>
    </source>
</evidence>
<dbReference type="GO" id="GO:0004674">
    <property type="term" value="F:protein serine/threonine kinase activity"/>
    <property type="evidence" value="ECO:0007669"/>
    <property type="project" value="UniProtKB-KW"/>
</dbReference>
<organism evidence="11 12">
    <name type="scientific">Panagrolaimus davidi</name>
    <dbReference type="NCBI Taxonomy" id="227884"/>
    <lineage>
        <taxon>Eukaryota</taxon>
        <taxon>Metazoa</taxon>
        <taxon>Ecdysozoa</taxon>
        <taxon>Nematoda</taxon>
        <taxon>Chromadorea</taxon>
        <taxon>Rhabditida</taxon>
        <taxon>Tylenchina</taxon>
        <taxon>Panagrolaimomorpha</taxon>
        <taxon>Panagrolaimoidea</taxon>
        <taxon>Panagrolaimidae</taxon>
        <taxon>Panagrolaimus</taxon>
    </lineage>
</organism>
<evidence type="ECO:0000256" key="3">
    <source>
        <dbReference type="ARBA" id="ARBA00022679"/>
    </source>
</evidence>
<dbReference type="PANTHER" id="PTHR24356">
    <property type="entry name" value="SERINE/THREONINE-PROTEIN KINASE"/>
    <property type="match status" value="1"/>
</dbReference>
<name>A0A914PX74_9BILA</name>
<dbReference type="InterPro" id="IPR011009">
    <property type="entry name" value="Kinase-like_dom_sf"/>
</dbReference>
<evidence type="ECO:0000259" key="10">
    <source>
        <dbReference type="PROSITE" id="PS50011"/>
    </source>
</evidence>
<protein>
    <recommendedName>
        <fullName evidence="1">non-specific serine/threonine protein kinase</fullName>
        <ecNumber evidence="1">2.7.11.1</ecNumber>
    </recommendedName>
</protein>
<comment type="catalytic activity">
    <reaction evidence="7">
        <text>L-threonyl-[protein] + ATP = O-phospho-L-threonyl-[protein] + ADP + H(+)</text>
        <dbReference type="Rhea" id="RHEA:46608"/>
        <dbReference type="Rhea" id="RHEA-COMP:11060"/>
        <dbReference type="Rhea" id="RHEA-COMP:11605"/>
        <dbReference type="ChEBI" id="CHEBI:15378"/>
        <dbReference type="ChEBI" id="CHEBI:30013"/>
        <dbReference type="ChEBI" id="CHEBI:30616"/>
        <dbReference type="ChEBI" id="CHEBI:61977"/>
        <dbReference type="ChEBI" id="CHEBI:456216"/>
        <dbReference type="EC" id="2.7.11.1"/>
    </reaction>
</comment>
<dbReference type="Gene3D" id="1.10.510.10">
    <property type="entry name" value="Transferase(Phosphotransferase) domain 1"/>
    <property type="match status" value="1"/>
</dbReference>
<reference evidence="12" key="1">
    <citation type="submission" date="2022-11" db="UniProtKB">
        <authorList>
            <consortium name="WormBaseParasite"/>
        </authorList>
    </citation>
    <scope>IDENTIFICATION</scope>
</reference>
<evidence type="ECO:0000256" key="9">
    <source>
        <dbReference type="SAM" id="MobiDB-lite"/>
    </source>
</evidence>
<feature type="region of interest" description="Disordered" evidence="9">
    <location>
        <begin position="1"/>
        <end position="34"/>
    </location>
</feature>
<dbReference type="AlphaFoldDB" id="A0A914PX74"/>
<keyword evidence="5" id="KW-0418">Kinase</keyword>
<dbReference type="PROSITE" id="PS50011">
    <property type="entry name" value="PROTEIN_KINASE_DOM"/>
    <property type="match status" value="1"/>
</dbReference>
<comment type="catalytic activity">
    <reaction evidence="8">
        <text>L-seryl-[protein] + ATP = O-phospho-L-seryl-[protein] + ADP + H(+)</text>
        <dbReference type="Rhea" id="RHEA:17989"/>
        <dbReference type="Rhea" id="RHEA-COMP:9863"/>
        <dbReference type="Rhea" id="RHEA-COMP:11604"/>
        <dbReference type="ChEBI" id="CHEBI:15378"/>
        <dbReference type="ChEBI" id="CHEBI:29999"/>
        <dbReference type="ChEBI" id="CHEBI:30616"/>
        <dbReference type="ChEBI" id="CHEBI:83421"/>
        <dbReference type="ChEBI" id="CHEBI:456216"/>
        <dbReference type="EC" id="2.7.11.1"/>
    </reaction>
</comment>
<feature type="compositionally biased region" description="Polar residues" evidence="9">
    <location>
        <begin position="125"/>
        <end position="141"/>
    </location>
</feature>
<dbReference type="WBParaSite" id="PDA_v2.g22951.t1">
    <property type="protein sequence ID" value="PDA_v2.g22951.t1"/>
    <property type="gene ID" value="PDA_v2.g22951"/>
</dbReference>
<evidence type="ECO:0000313" key="12">
    <source>
        <dbReference type="WBParaSite" id="PDA_v2.g22951.t1"/>
    </source>
</evidence>
<dbReference type="EC" id="2.7.11.1" evidence="1"/>
<evidence type="ECO:0000256" key="1">
    <source>
        <dbReference type="ARBA" id="ARBA00012513"/>
    </source>
</evidence>
<dbReference type="Proteomes" id="UP000887578">
    <property type="component" value="Unplaced"/>
</dbReference>
<dbReference type="InterPro" id="IPR050236">
    <property type="entry name" value="Ser_Thr_kinase_AGC"/>
</dbReference>
<evidence type="ECO:0000256" key="2">
    <source>
        <dbReference type="ARBA" id="ARBA00022527"/>
    </source>
</evidence>
<evidence type="ECO:0000256" key="7">
    <source>
        <dbReference type="ARBA" id="ARBA00047899"/>
    </source>
</evidence>
<dbReference type="SUPFAM" id="SSF56112">
    <property type="entry name" value="Protein kinase-like (PK-like)"/>
    <property type="match status" value="1"/>
</dbReference>
<dbReference type="Pfam" id="PF00069">
    <property type="entry name" value="Pkinase"/>
    <property type="match status" value="1"/>
</dbReference>
<keyword evidence="6" id="KW-0067">ATP-binding</keyword>
<keyword evidence="11" id="KW-1185">Reference proteome</keyword>
<dbReference type="InterPro" id="IPR000719">
    <property type="entry name" value="Prot_kinase_dom"/>
</dbReference>
<evidence type="ECO:0000256" key="6">
    <source>
        <dbReference type="ARBA" id="ARBA00022840"/>
    </source>
</evidence>
<accession>A0A914PX74</accession>
<evidence type="ECO:0000256" key="4">
    <source>
        <dbReference type="ARBA" id="ARBA00022741"/>
    </source>
</evidence>
<keyword evidence="2" id="KW-0723">Serine/threonine-protein kinase</keyword>
<dbReference type="GO" id="GO:0005524">
    <property type="term" value="F:ATP binding"/>
    <property type="evidence" value="ECO:0007669"/>
    <property type="project" value="UniProtKB-KW"/>
</dbReference>
<evidence type="ECO:0000313" key="11">
    <source>
        <dbReference type="Proteomes" id="UP000887578"/>
    </source>
</evidence>
<evidence type="ECO:0000256" key="8">
    <source>
        <dbReference type="ARBA" id="ARBA00048679"/>
    </source>
</evidence>
<feature type="domain" description="Protein kinase" evidence="10">
    <location>
        <begin position="205"/>
        <end position="440"/>
    </location>
</feature>
<sequence>MQQNYHSNQHQQSLQHSGQASSKESSSQQSPSKLSEYIGLPKALGVQSYVKSVYGWFTGGPSTPNQLPQSSSTANVIPPTENYYKLAVHPSQTNNKEAQNLISINKAVTADGEPLSRKSSSESSNNTTDTPFSDLQQQPAQTPHVKAALENSTADVHTAREATKNPFQYPKSEFTLNGNGNFWIPTDVIDIDVWYEKKKQICDMITETSYLNSGAYGSISTCKIKLLKQKFVCKTLKFIKLVDDKPFEILGQIEGIKAELKVLSEIDSQYIPKLFYAGFDEDCFYIIVTEFISGGTLACHRLNIHQKDVSFIGMELARGIQCLHDRNLSHGDLTPSNVALTPDGHVVLIDFGNSRDISKPLILPRCHESFVAPEVAKGLPANSAADWWSFGCILVYLLQTDEPINIKKKTGISLADDLISKLLVDNPNERLVKVFEHPFLQAKNPTFKPGELLIASESKPSEEIDKCVFLPLGQDDPLGAVYDDMLSRFCIFWYQNYVYCTTLKKRCTFLAMATAASAATMKPMECCCCCSCCCGCCNGY</sequence>